<evidence type="ECO:0000313" key="5">
    <source>
        <dbReference type="Proteomes" id="UP001549749"/>
    </source>
</evidence>
<evidence type="ECO:0000259" key="2">
    <source>
        <dbReference type="Pfam" id="PF04773"/>
    </source>
</evidence>
<feature type="transmembrane region" description="Helical" evidence="1">
    <location>
        <begin position="83"/>
        <end position="102"/>
    </location>
</feature>
<dbReference type="InterPro" id="IPR012373">
    <property type="entry name" value="Ferrdict_sens_TM"/>
</dbReference>
<accession>A0ABV2SYW3</accession>
<proteinExistence type="predicted"/>
<dbReference type="Pfam" id="PF16344">
    <property type="entry name" value="FecR_C"/>
    <property type="match status" value="1"/>
</dbReference>
<protein>
    <submittedName>
        <fullName evidence="4">FecR domain-containing protein</fullName>
    </submittedName>
</protein>
<feature type="domain" description="Protein FecR C-terminal" evidence="3">
    <location>
        <begin position="322"/>
        <end position="388"/>
    </location>
</feature>
<dbReference type="Gene3D" id="2.60.120.1440">
    <property type="match status" value="1"/>
</dbReference>
<keyword evidence="1" id="KW-1133">Transmembrane helix</keyword>
<dbReference type="Pfam" id="PF04773">
    <property type="entry name" value="FecR"/>
    <property type="match status" value="1"/>
</dbReference>
<evidence type="ECO:0000313" key="4">
    <source>
        <dbReference type="EMBL" id="MET6995972.1"/>
    </source>
</evidence>
<sequence length="398" mass="44329">MQSDNNELRYQELAAKWLDGSITPEEEKEFADWYNAGLDKPLQVPESFAASEEVHRQRLLRKIREEIQMEVPEQRRGIAWPKWVAAAAVILGIIAVGTYFWAERTIMPATTGKAGAVAEADITPGGNKAMLTLANGAQIVLDSANNGVLATQGNTAIIKSQSGQLIFDISKQTAGTDDIAPDAINTLSTPKGGQYVIILPDGTKVWLNAQSSLHFPTAFNAKERVVQLSGEAYFEVAKDKRKPFHVQSKGADIEVLGTHFNVMAYTNEPVMETTLLEGAIKVSKDNRSETIRPGKQVQLSDQGMQIRSIDTVDAVAWKNGIFQFNDTHLKNIMRQVERWYDVKIDYASLPDKRYNGMVFRNSNLSEVLKMLEMAGDIRFEVVDKTIKVINKRAEKITE</sequence>
<keyword evidence="1" id="KW-0812">Transmembrane</keyword>
<dbReference type="InterPro" id="IPR032508">
    <property type="entry name" value="FecR_C"/>
</dbReference>
<dbReference type="InterPro" id="IPR006860">
    <property type="entry name" value="FecR"/>
</dbReference>
<name>A0ABV2SYW3_9BACT</name>
<keyword evidence="5" id="KW-1185">Reference proteome</keyword>
<keyword evidence="1" id="KW-0472">Membrane</keyword>
<organism evidence="4 5">
    <name type="scientific">Chitinophaga defluvii</name>
    <dbReference type="NCBI Taxonomy" id="3163343"/>
    <lineage>
        <taxon>Bacteria</taxon>
        <taxon>Pseudomonadati</taxon>
        <taxon>Bacteroidota</taxon>
        <taxon>Chitinophagia</taxon>
        <taxon>Chitinophagales</taxon>
        <taxon>Chitinophagaceae</taxon>
        <taxon>Chitinophaga</taxon>
    </lineage>
</organism>
<comment type="caution">
    <text evidence="4">The sequence shown here is derived from an EMBL/GenBank/DDBJ whole genome shotgun (WGS) entry which is preliminary data.</text>
</comment>
<dbReference type="Proteomes" id="UP001549749">
    <property type="component" value="Unassembled WGS sequence"/>
</dbReference>
<reference evidence="4 5" key="1">
    <citation type="submission" date="2024-06" db="EMBL/GenBank/DDBJ databases">
        <title>Chitinophaga defluvii sp. nov., isolated from municipal sewage.</title>
        <authorList>
            <person name="Zhang L."/>
        </authorList>
    </citation>
    <scope>NUCLEOTIDE SEQUENCE [LARGE SCALE GENOMIC DNA]</scope>
    <source>
        <strain evidence="4 5">H8</strain>
    </source>
</reference>
<evidence type="ECO:0000259" key="3">
    <source>
        <dbReference type="Pfam" id="PF16344"/>
    </source>
</evidence>
<dbReference type="RefSeq" id="WP_354658619.1">
    <property type="nucleotide sequence ID" value="NZ_JBEXAC010000001.1"/>
</dbReference>
<gene>
    <name evidence="4" type="ORF">ABR189_01270</name>
</gene>
<feature type="domain" description="FecR protein" evidence="2">
    <location>
        <begin position="186"/>
        <end position="281"/>
    </location>
</feature>
<dbReference type="PANTHER" id="PTHR30273">
    <property type="entry name" value="PERIPLASMIC SIGNAL SENSOR AND SIGMA FACTOR ACTIVATOR FECR-RELATED"/>
    <property type="match status" value="1"/>
</dbReference>
<evidence type="ECO:0000256" key="1">
    <source>
        <dbReference type="SAM" id="Phobius"/>
    </source>
</evidence>
<dbReference type="PANTHER" id="PTHR30273:SF2">
    <property type="entry name" value="PROTEIN FECR"/>
    <property type="match status" value="1"/>
</dbReference>
<dbReference type="Gene3D" id="3.55.50.30">
    <property type="match status" value="1"/>
</dbReference>
<dbReference type="EMBL" id="JBEXAC010000001">
    <property type="protein sequence ID" value="MET6995972.1"/>
    <property type="molecule type" value="Genomic_DNA"/>
</dbReference>